<dbReference type="GO" id="GO:0016787">
    <property type="term" value="F:hydrolase activity"/>
    <property type="evidence" value="ECO:0007669"/>
    <property type="project" value="UniProtKB-KW"/>
</dbReference>
<evidence type="ECO:0000313" key="2">
    <source>
        <dbReference type="EMBL" id="AKM78140.1"/>
    </source>
</evidence>
<organism evidence="2 3">
    <name type="scientific">Candidatus Wolfebacteria bacterium GW2011_GWB1_47_1</name>
    <dbReference type="NCBI Taxonomy" id="1619007"/>
    <lineage>
        <taxon>Bacteria</taxon>
        <taxon>Candidatus Wolfeibacteriota</taxon>
    </lineage>
</organism>
<dbReference type="AlphaFoldDB" id="A0A0G4AS57"/>
<reference evidence="2 3" key="1">
    <citation type="journal article" date="2015" name="Nature">
        <title>rRNA introns, odd ribosomes, and small enigmatic genomes across a large radiation of phyla.</title>
        <authorList>
            <person name="Brown C.T."/>
            <person name="Hug L.A."/>
            <person name="Thomas B.C."/>
            <person name="Sharon I."/>
            <person name="Castelle C.J."/>
            <person name="Singh A."/>
            <person name="Wilkins M.J."/>
            <person name="Williams K.H."/>
            <person name="Banfield J.F."/>
        </authorList>
    </citation>
    <scope>NUCLEOTIDE SEQUENCE [LARGE SCALE GENOMIC DNA]</scope>
</reference>
<keyword evidence="2" id="KW-0378">Hydrolase</keyword>
<sequence length="30" mass="3250">MKCAARERHKEGVLTGTTTAVPGPRNKAIR</sequence>
<evidence type="ECO:0000256" key="1">
    <source>
        <dbReference type="SAM" id="MobiDB-lite"/>
    </source>
</evidence>
<feature type="compositionally biased region" description="Basic and acidic residues" evidence="1">
    <location>
        <begin position="1"/>
        <end position="12"/>
    </location>
</feature>
<protein>
    <submittedName>
        <fullName evidence="2">Putative F0F1-type ATPase subunit C, F-type H+-transporting ATPase subunit c</fullName>
        <ecNumber evidence="2">3.6.3.14</ecNumber>
    </submittedName>
</protein>
<dbReference type="EC" id="3.6.3.14" evidence="2"/>
<dbReference type="Proteomes" id="UP000035656">
    <property type="component" value="Chromosome"/>
</dbReference>
<dbReference type="KEGG" id="pwo:UX70_C0001G0417"/>
<name>A0A0G4AS57_9BACT</name>
<gene>
    <name evidence="2" type="ORF">UX70_C0001G0417</name>
</gene>
<feature type="region of interest" description="Disordered" evidence="1">
    <location>
        <begin position="1"/>
        <end position="30"/>
    </location>
</feature>
<dbReference type="EMBL" id="CP011209">
    <property type="protein sequence ID" value="AKM78140.1"/>
    <property type="molecule type" value="Genomic_DNA"/>
</dbReference>
<evidence type="ECO:0000313" key="3">
    <source>
        <dbReference type="Proteomes" id="UP000035656"/>
    </source>
</evidence>
<proteinExistence type="predicted"/>
<accession>A0A0G4AS57</accession>